<evidence type="ECO:0000256" key="3">
    <source>
        <dbReference type="ARBA" id="ARBA00023163"/>
    </source>
</evidence>
<dbReference type="Pfam" id="PF12833">
    <property type="entry name" value="HTH_18"/>
    <property type="match status" value="1"/>
</dbReference>
<comment type="caution">
    <text evidence="5">The sequence shown here is derived from an EMBL/GenBank/DDBJ whole genome shotgun (WGS) entry which is preliminary data.</text>
</comment>
<dbReference type="RefSeq" id="WP_280942022.1">
    <property type="nucleotide sequence ID" value="NZ_JARYGX010000013.1"/>
</dbReference>
<keyword evidence="6" id="KW-1185">Reference proteome</keyword>
<proteinExistence type="predicted"/>
<keyword evidence="3" id="KW-0804">Transcription</keyword>
<evidence type="ECO:0000256" key="2">
    <source>
        <dbReference type="ARBA" id="ARBA00023125"/>
    </source>
</evidence>
<dbReference type="PROSITE" id="PS01124">
    <property type="entry name" value="HTH_ARAC_FAMILY_2"/>
    <property type="match status" value="1"/>
</dbReference>
<organism evidence="5 6">
    <name type="scientific">Luteimonas composti</name>
    <dbReference type="NCBI Taxonomy" id="398257"/>
    <lineage>
        <taxon>Bacteria</taxon>
        <taxon>Pseudomonadati</taxon>
        <taxon>Pseudomonadota</taxon>
        <taxon>Gammaproteobacteria</taxon>
        <taxon>Lysobacterales</taxon>
        <taxon>Lysobacteraceae</taxon>
        <taxon>Luteimonas</taxon>
    </lineage>
</organism>
<feature type="domain" description="HTH araC/xylS-type" evidence="4">
    <location>
        <begin position="150"/>
        <end position="251"/>
    </location>
</feature>
<evidence type="ECO:0000313" key="6">
    <source>
        <dbReference type="Proteomes" id="UP001160550"/>
    </source>
</evidence>
<dbReference type="Gene3D" id="1.10.10.60">
    <property type="entry name" value="Homeodomain-like"/>
    <property type="match status" value="1"/>
</dbReference>
<name>A0ABT6MQB6_9GAMM</name>
<keyword evidence="2" id="KW-0238">DNA-binding</keyword>
<keyword evidence="1" id="KW-0805">Transcription regulation</keyword>
<dbReference type="SMART" id="SM00342">
    <property type="entry name" value="HTH_ARAC"/>
    <property type="match status" value="1"/>
</dbReference>
<reference evidence="5" key="2">
    <citation type="submission" date="2023-04" db="EMBL/GenBank/DDBJ databases">
        <authorList>
            <person name="Sun J.-Q."/>
        </authorList>
    </citation>
    <scope>NUCLEOTIDE SEQUENCE</scope>
    <source>
        <strain evidence="5">CC-YY355</strain>
    </source>
</reference>
<dbReference type="PANTHER" id="PTHR46796">
    <property type="entry name" value="HTH-TYPE TRANSCRIPTIONAL ACTIVATOR RHAS-RELATED"/>
    <property type="match status" value="1"/>
</dbReference>
<accession>A0ABT6MQB6</accession>
<gene>
    <name evidence="5" type="ORF">QF205_06990</name>
</gene>
<protein>
    <submittedName>
        <fullName evidence="5">Helix-turn-helix transcriptional regulator</fullName>
    </submittedName>
</protein>
<reference evidence="5" key="1">
    <citation type="journal article" date="2007" name="Int. J. Syst. Evol. Microbiol.">
        <title>Luteimonas composti sp. nov., a moderately thermophilic bacterium isolated from food waste.</title>
        <authorList>
            <person name="Young C.C."/>
            <person name="Kampfer P."/>
            <person name="Chen W.M."/>
            <person name="Yen W.S."/>
            <person name="Arun A.B."/>
            <person name="Lai W.A."/>
            <person name="Shen F.T."/>
            <person name="Rekha P.D."/>
            <person name="Lin K.Y."/>
            <person name="Chou J.H."/>
        </authorList>
    </citation>
    <scope>NUCLEOTIDE SEQUENCE</scope>
    <source>
        <strain evidence="5">CC-YY355</strain>
    </source>
</reference>
<evidence type="ECO:0000256" key="1">
    <source>
        <dbReference type="ARBA" id="ARBA00023015"/>
    </source>
</evidence>
<dbReference type="InterPro" id="IPR018060">
    <property type="entry name" value="HTH_AraC"/>
</dbReference>
<dbReference type="EMBL" id="JARYGX010000013">
    <property type="protein sequence ID" value="MDH7452827.1"/>
    <property type="molecule type" value="Genomic_DNA"/>
</dbReference>
<evidence type="ECO:0000259" key="4">
    <source>
        <dbReference type="PROSITE" id="PS01124"/>
    </source>
</evidence>
<sequence length="258" mass="27436">MHPVLALRAAKPAGHAPGPVLASAVQEFHRDARRAAIPRVEAQVVVRFGSSTAGGVDVHALGPRTRVHRKFIRGGQCAVLVRLRPGSYEATLGATAGDLGRAPVPLSDLWGDPASARLREQLAAARDMRDAVALLEQALGARFARSCDSVVQAEFLETALERLQAVSVGGTARELGVSERHLRRVLRQATGVSPKTYARVKRFTCAVGLAQRSRSVAWSTIAADAGYYDQAHLIADFHAIAGCTPGGLLAELAERSSR</sequence>
<dbReference type="PANTHER" id="PTHR46796:SF15">
    <property type="entry name" value="BLL1074 PROTEIN"/>
    <property type="match status" value="1"/>
</dbReference>
<dbReference type="InterPro" id="IPR050204">
    <property type="entry name" value="AraC_XylS_family_regulators"/>
</dbReference>
<evidence type="ECO:0000313" key="5">
    <source>
        <dbReference type="EMBL" id="MDH7452827.1"/>
    </source>
</evidence>
<dbReference type="Proteomes" id="UP001160550">
    <property type="component" value="Unassembled WGS sequence"/>
</dbReference>